<dbReference type="InterPro" id="IPR040979">
    <property type="entry name" value="Vid27_N"/>
</dbReference>
<proteinExistence type="predicted"/>
<evidence type="ECO:0000259" key="3">
    <source>
        <dbReference type="Pfam" id="PF17747"/>
    </source>
</evidence>
<dbReference type="OrthoDB" id="10251113at2759"/>
<feature type="compositionally biased region" description="Polar residues" evidence="1">
    <location>
        <begin position="431"/>
        <end position="448"/>
    </location>
</feature>
<dbReference type="Gene3D" id="2.130.10.10">
    <property type="entry name" value="YVTN repeat-like/Quinoprotein amine dehydrogenase"/>
    <property type="match status" value="1"/>
</dbReference>
<evidence type="ECO:0008006" key="7">
    <source>
        <dbReference type="Google" id="ProtNLM"/>
    </source>
</evidence>
<dbReference type="Proteomes" id="UP000644660">
    <property type="component" value="Unassembled WGS sequence"/>
</dbReference>
<feature type="domain" description="Vacuolar import/degradation Vid27 C-terminal" evidence="2">
    <location>
        <begin position="441"/>
        <end position="790"/>
    </location>
</feature>
<comment type="caution">
    <text evidence="5">The sequence shown here is derived from an EMBL/GenBank/DDBJ whole genome shotgun (WGS) entry which is preliminary data.</text>
</comment>
<dbReference type="InterPro" id="IPR040768">
    <property type="entry name" value="Vid27_PH"/>
</dbReference>
<evidence type="ECO:0000313" key="5">
    <source>
        <dbReference type="EMBL" id="CAB4253862.1"/>
    </source>
</evidence>
<dbReference type="AlphaFoldDB" id="A0A8H2ZGT7"/>
<feature type="compositionally biased region" description="Acidic residues" evidence="1">
    <location>
        <begin position="402"/>
        <end position="413"/>
    </location>
</feature>
<dbReference type="InterPro" id="IPR015943">
    <property type="entry name" value="WD40/YVTN_repeat-like_dom_sf"/>
</dbReference>
<feature type="compositionally biased region" description="Low complexity" evidence="1">
    <location>
        <begin position="414"/>
        <end position="424"/>
    </location>
</feature>
<dbReference type="InterPro" id="IPR040458">
    <property type="entry name" value="Vid27"/>
</dbReference>
<sequence length="798" mass="89850">MNLIKKFMDQGNKSDLLTLPSGEFDLLRSKKSPRSSLECIYSDASLSIRDAGKFRYELIVKKVSDDGDTILGEDDEDFSDDTRSVLSVQSKKKEEEWSFSFSKDLAFLKTWTKKGDVAFVWKNLNGDELGEKVQFVLSHDVQHHDIERFLDAIYCCYYESKYQRPSLSASPEIMKEIELICNTASAVSEDDSDSDDNIPSVDRYDGSDHEEFTDANDSMGAIRNSQSKNSLIPKRAPSPPQNVPDGKQFLLLNADLYLFDPMAEKFLKQESSLKVSIIDVGSYNYWLSVEGKDNRLGTDISANINPTFESSKKSFVFNYTFENITLSYMLRFIDVKDFKKFRSTWTETVWMSLNRDDWNTLPAIEKEYINDPADSLTQQLDDILHIDGRNEGRSESAIDSSSSEEDEDEDDNSEYSSTLLSSTSFGEDNKSVLSGKNSTRGNQSLTVSSKNNRSYVIRDNKIGVFKTGDDLEFVTTIKNVTNLKGDSFTPLTPMMYMEDSSMILSDSLNKNKLYKMDLNRGSIVEEWGTGDKDVVQYGPTKKFDQLTAEQTFVGVSSNGMFKIDPRISSGNKIAVDQSKEYKSKCNFSSISTTESGYVAVGSEKGDIKLFDRLGIRAKTAIPSLGEPIRHMCTSADGSWLLVTCDNMLMLMDLTVKTGKNQGSVAFLKSFPAAENAKTYILKISPEHASYMMTYMKKPIVFSKAYFNTGIGKTEDSILTSTGPFAITWSIKSIIQQVDKPYSVKRYASDVVEDNFEFGSNKKVIVALKDDVSMAKIRSFKKPNKNILIPKETIDEFYQ</sequence>
<gene>
    <name evidence="5" type="ORF">KABA2_03S07106</name>
</gene>
<feature type="region of interest" description="Disordered" evidence="1">
    <location>
        <begin position="391"/>
        <end position="448"/>
    </location>
</feature>
<dbReference type="Pfam" id="PF08553">
    <property type="entry name" value="VID27"/>
    <property type="match status" value="1"/>
</dbReference>
<evidence type="ECO:0000256" key="1">
    <source>
        <dbReference type="SAM" id="MobiDB-lite"/>
    </source>
</evidence>
<dbReference type="GeneID" id="64856837"/>
<dbReference type="SUPFAM" id="SSF101908">
    <property type="entry name" value="Putative isomerase YbhE"/>
    <property type="match status" value="1"/>
</dbReference>
<evidence type="ECO:0000259" key="2">
    <source>
        <dbReference type="Pfam" id="PF08553"/>
    </source>
</evidence>
<feature type="domain" description="Vid27 N-terminal" evidence="4">
    <location>
        <begin position="1"/>
        <end position="177"/>
    </location>
</feature>
<name>A0A8H2ZGT7_9SACH</name>
<dbReference type="Pfam" id="PF17748">
    <property type="entry name" value="VID27_N"/>
    <property type="match status" value="1"/>
</dbReference>
<dbReference type="InterPro" id="IPR013863">
    <property type="entry name" value="VID27_C"/>
</dbReference>
<dbReference type="GO" id="GO:0005634">
    <property type="term" value="C:nucleus"/>
    <property type="evidence" value="ECO:0007669"/>
    <property type="project" value="TreeGrafter"/>
</dbReference>
<evidence type="ECO:0000259" key="4">
    <source>
        <dbReference type="Pfam" id="PF17748"/>
    </source>
</evidence>
<dbReference type="EMBL" id="CAEFZW010000003">
    <property type="protein sequence ID" value="CAB4253862.1"/>
    <property type="molecule type" value="Genomic_DNA"/>
</dbReference>
<dbReference type="PANTHER" id="PTHR31913">
    <property type="entry name" value="VACUOLAR IMPORT AND DEGRADATION PROTEIN 27"/>
    <property type="match status" value="1"/>
</dbReference>
<protein>
    <recommendedName>
        <fullName evidence="7">Vacuolar import and degradation protein 27</fullName>
    </recommendedName>
</protein>
<dbReference type="RefSeq" id="XP_041405707.1">
    <property type="nucleotide sequence ID" value="XM_041549773.1"/>
</dbReference>
<dbReference type="GO" id="GO:0005737">
    <property type="term" value="C:cytoplasm"/>
    <property type="evidence" value="ECO:0007669"/>
    <property type="project" value="TreeGrafter"/>
</dbReference>
<dbReference type="PANTHER" id="PTHR31913:SF0">
    <property type="entry name" value="VACUOLAR IMPORT AND DEGRADATION PROTEIN 27"/>
    <property type="match status" value="1"/>
</dbReference>
<keyword evidence="6" id="KW-1185">Reference proteome</keyword>
<feature type="domain" description="Vid27 PH-like" evidence="3">
    <location>
        <begin position="252"/>
        <end position="352"/>
    </location>
</feature>
<organism evidence="5 6">
    <name type="scientific">Maudiozyma barnettii</name>
    <dbReference type="NCBI Taxonomy" id="61262"/>
    <lineage>
        <taxon>Eukaryota</taxon>
        <taxon>Fungi</taxon>
        <taxon>Dikarya</taxon>
        <taxon>Ascomycota</taxon>
        <taxon>Saccharomycotina</taxon>
        <taxon>Saccharomycetes</taxon>
        <taxon>Saccharomycetales</taxon>
        <taxon>Saccharomycetaceae</taxon>
        <taxon>Maudiozyma</taxon>
    </lineage>
</organism>
<feature type="region of interest" description="Disordered" evidence="1">
    <location>
        <begin position="186"/>
        <end position="207"/>
    </location>
</feature>
<accession>A0A8H2ZGT7</accession>
<reference evidence="5 6" key="1">
    <citation type="submission" date="2020-05" db="EMBL/GenBank/DDBJ databases">
        <authorList>
            <person name="Casaregola S."/>
            <person name="Devillers H."/>
            <person name="Grondin C."/>
        </authorList>
    </citation>
    <scope>NUCLEOTIDE SEQUENCE [LARGE SCALE GENOMIC DNA]</scope>
    <source>
        <strain evidence="5 6">CLIB 1767</strain>
    </source>
</reference>
<dbReference type="Pfam" id="PF17747">
    <property type="entry name" value="VID27_PH"/>
    <property type="match status" value="1"/>
</dbReference>
<evidence type="ECO:0000313" key="6">
    <source>
        <dbReference type="Proteomes" id="UP000644660"/>
    </source>
</evidence>